<dbReference type="GO" id="GO:0004735">
    <property type="term" value="F:pyrroline-5-carboxylate reductase activity"/>
    <property type="evidence" value="ECO:0007669"/>
    <property type="project" value="UniProtKB-UniRule"/>
</dbReference>
<evidence type="ECO:0000256" key="3">
    <source>
        <dbReference type="ARBA" id="ARBA00023002"/>
    </source>
</evidence>
<dbReference type="PIRSF" id="PIRSF000193">
    <property type="entry name" value="Pyrrol-5-carb_rd"/>
    <property type="match status" value="1"/>
</dbReference>
<gene>
    <name evidence="4" type="primary">proC</name>
    <name evidence="7" type="ORF">GV829_02955</name>
</gene>
<comment type="subcellular location">
    <subcellularLocation>
        <location evidence="4">Cytoplasm</location>
    </subcellularLocation>
</comment>
<accession>A0A6M4AWS4</accession>
<dbReference type="InterPro" id="IPR000304">
    <property type="entry name" value="Pyrroline-COOH_reductase"/>
</dbReference>
<keyword evidence="4" id="KW-0641">Proline biosynthesis</keyword>
<feature type="domain" description="Pyrroline-5-carboxylate reductase dimerisation" evidence="6">
    <location>
        <begin position="163"/>
        <end position="268"/>
    </location>
</feature>
<dbReference type="InterPro" id="IPR036291">
    <property type="entry name" value="NAD(P)-bd_dom_sf"/>
</dbReference>
<dbReference type="PANTHER" id="PTHR11645:SF0">
    <property type="entry name" value="PYRROLINE-5-CARBOXYLATE REDUCTASE 3"/>
    <property type="match status" value="1"/>
</dbReference>
<dbReference type="KEGG" id="slan:GV829_02955"/>
<comment type="pathway">
    <text evidence="4">Amino-acid biosynthesis; L-proline biosynthesis; L-proline from L-glutamate 5-semialdehyde: step 1/1.</text>
</comment>
<organism evidence="7 8">
    <name type="scientific">Sphingomonas lacunae</name>
    <dbReference type="NCBI Taxonomy" id="2698828"/>
    <lineage>
        <taxon>Bacteria</taxon>
        <taxon>Pseudomonadati</taxon>
        <taxon>Pseudomonadota</taxon>
        <taxon>Alphaproteobacteria</taxon>
        <taxon>Sphingomonadales</taxon>
        <taxon>Sphingomonadaceae</taxon>
        <taxon>Sphingomonas</taxon>
    </lineage>
</organism>
<dbReference type="EMBL" id="CP053015">
    <property type="protein sequence ID" value="QJQ33534.1"/>
    <property type="molecule type" value="Genomic_DNA"/>
</dbReference>
<dbReference type="SUPFAM" id="SSF48179">
    <property type="entry name" value="6-phosphogluconate dehydrogenase C-terminal domain-like"/>
    <property type="match status" value="1"/>
</dbReference>
<dbReference type="SUPFAM" id="SSF51735">
    <property type="entry name" value="NAD(P)-binding Rossmann-fold domains"/>
    <property type="match status" value="1"/>
</dbReference>
<dbReference type="InterPro" id="IPR008927">
    <property type="entry name" value="6-PGluconate_DH-like_C_sf"/>
</dbReference>
<comment type="catalytic activity">
    <reaction evidence="4">
        <text>L-proline + NAD(+) = (S)-1-pyrroline-5-carboxylate + NADH + 2 H(+)</text>
        <dbReference type="Rhea" id="RHEA:14105"/>
        <dbReference type="ChEBI" id="CHEBI:15378"/>
        <dbReference type="ChEBI" id="CHEBI:17388"/>
        <dbReference type="ChEBI" id="CHEBI:57540"/>
        <dbReference type="ChEBI" id="CHEBI:57945"/>
        <dbReference type="ChEBI" id="CHEBI:60039"/>
        <dbReference type="EC" id="1.5.1.2"/>
    </reaction>
</comment>
<dbReference type="Proteomes" id="UP000503018">
    <property type="component" value="Chromosome"/>
</dbReference>
<feature type="domain" description="Pyrroline-5-carboxylate reductase catalytic N-terminal" evidence="5">
    <location>
        <begin position="15"/>
        <end position="100"/>
    </location>
</feature>
<name>A0A6M4AWS4_9SPHN</name>
<dbReference type="PANTHER" id="PTHR11645">
    <property type="entry name" value="PYRROLINE-5-CARBOXYLATE REDUCTASE"/>
    <property type="match status" value="1"/>
</dbReference>
<dbReference type="Gene3D" id="3.40.50.720">
    <property type="entry name" value="NAD(P)-binding Rossmann-like Domain"/>
    <property type="match status" value="1"/>
</dbReference>
<proteinExistence type="inferred from homology"/>
<keyword evidence="2 4" id="KW-0521">NADP</keyword>
<evidence type="ECO:0000313" key="8">
    <source>
        <dbReference type="Proteomes" id="UP000503018"/>
    </source>
</evidence>
<keyword evidence="3 4" id="KW-0560">Oxidoreductase</keyword>
<dbReference type="Pfam" id="PF03807">
    <property type="entry name" value="F420_oxidored"/>
    <property type="match status" value="1"/>
</dbReference>
<comment type="catalytic activity">
    <reaction evidence="4">
        <text>L-proline + NADP(+) = (S)-1-pyrroline-5-carboxylate + NADPH + 2 H(+)</text>
        <dbReference type="Rhea" id="RHEA:14109"/>
        <dbReference type="ChEBI" id="CHEBI:15378"/>
        <dbReference type="ChEBI" id="CHEBI:17388"/>
        <dbReference type="ChEBI" id="CHEBI:57783"/>
        <dbReference type="ChEBI" id="CHEBI:58349"/>
        <dbReference type="ChEBI" id="CHEBI:60039"/>
        <dbReference type="EC" id="1.5.1.2"/>
    </reaction>
</comment>
<reference evidence="7 8" key="1">
    <citation type="submission" date="2020-01" db="EMBL/GenBank/DDBJ databases">
        <title>Sphingomonas sp. strain CSW-10.</title>
        <authorList>
            <person name="Chen W.-M."/>
        </authorList>
    </citation>
    <scope>NUCLEOTIDE SEQUENCE [LARGE SCALE GENOMIC DNA]</scope>
    <source>
        <strain evidence="7 8">CSW-10</strain>
    </source>
</reference>
<keyword evidence="4" id="KW-0963">Cytoplasm</keyword>
<evidence type="ECO:0000256" key="4">
    <source>
        <dbReference type="HAMAP-Rule" id="MF_01925"/>
    </source>
</evidence>
<evidence type="ECO:0000259" key="6">
    <source>
        <dbReference type="Pfam" id="PF14748"/>
    </source>
</evidence>
<comment type="function">
    <text evidence="4">Catalyzes the reduction of 1-pyrroline-5-carboxylate (PCA) to L-proline.</text>
</comment>
<evidence type="ECO:0000256" key="1">
    <source>
        <dbReference type="ARBA" id="ARBA00005525"/>
    </source>
</evidence>
<dbReference type="UniPathway" id="UPA00098">
    <property type="reaction ID" value="UER00361"/>
</dbReference>
<dbReference type="InterPro" id="IPR028939">
    <property type="entry name" value="P5C_Rdtase_cat_N"/>
</dbReference>
<dbReference type="GO" id="GO:0005737">
    <property type="term" value="C:cytoplasm"/>
    <property type="evidence" value="ECO:0007669"/>
    <property type="project" value="UniProtKB-SubCell"/>
</dbReference>
<evidence type="ECO:0000313" key="7">
    <source>
        <dbReference type="EMBL" id="QJQ33534.1"/>
    </source>
</evidence>
<keyword evidence="4" id="KW-0028">Amino-acid biosynthesis</keyword>
<dbReference type="GO" id="GO:0055129">
    <property type="term" value="P:L-proline biosynthetic process"/>
    <property type="evidence" value="ECO:0007669"/>
    <property type="project" value="UniProtKB-UniRule"/>
</dbReference>
<sequence>MTGKALARLDGDMLIYGCGTMAGAMLSRWLECGLKPDLVTAIRKSGAPAAGNVTTLSDSKGLTAPSLLILGVKPQGFPDVAADVSRLAGPHTLVISIMAGVSLEDLRLALPDAGQIVRAMPNMPVANGRGIVALISERDQATLSKQLNKLMAPLGLVEWISTEASFNLVTALTGCGPAFIYRIVGAMAGAAVRLGLDPDAADRMARAMVAGAALTMLDSDETPAAMAAAVASPGGMTQAGLDVLDSDGRLAALMADTLRAARERGRELAASARMD</sequence>
<protein>
    <recommendedName>
        <fullName evidence="4">Pyrroline-5-carboxylate reductase</fullName>
        <shortName evidence="4">P5C reductase</shortName>
        <shortName evidence="4">P5CR</shortName>
        <ecNumber evidence="4">1.5.1.2</ecNumber>
    </recommendedName>
    <alternativeName>
        <fullName evidence="4">PCA reductase</fullName>
    </alternativeName>
</protein>
<dbReference type="Pfam" id="PF14748">
    <property type="entry name" value="P5CR_dimer"/>
    <property type="match status" value="1"/>
</dbReference>
<dbReference type="EC" id="1.5.1.2" evidence="4"/>
<comment type="similarity">
    <text evidence="1 4">Belongs to the pyrroline-5-carboxylate reductase family.</text>
</comment>
<evidence type="ECO:0000259" key="5">
    <source>
        <dbReference type="Pfam" id="PF03807"/>
    </source>
</evidence>
<keyword evidence="8" id="KW-1185">Reference proteome</keyword>
<dbReference type="HAMAP" id="MF_01925">
    <property type="entry name" value="P5C_reductase"/>
    <property type="match status" value="1"/>
</dbReference>
<dbReference type="InterPro" id="IPR029036">
    <property type="entry name" value="P5CR_dimer"/>
</dbReference>
<dbReference type="Gene3D" id="1.10.3730.10">
    <property type="entry name" value="ProC C-terminal domain-like"/>
    <property type="match status" value="1"/>
</dbReference>
<dbReference type="AlphaFoldDB" id="A0A6M4AWS4"/>
<evidence type="ECO:0000256" key="2">
    <source>
        <dbReference type="ARBA" id="ARBA00022857"/>
    </source>
</evidence>